<sequence>MTSSMVALGKQLNEIGKHVSGTRGRGLDGLVHDIQPGDCVYVKSLAEKTLKPQWEGPFQVFLTSFTTIRIKEQNAWVHHNRVEKAPRTPWKVTQVLTRPQE</sequence>
<dbReference type="GO" id="GO:0016787">
    <property type="term" value="F:hydrolase activity"/>
    <property type="evidence" value="ECO:0007669"/>
    <property type="project" value="UniProtKB-KW"/>
</dbReference>
<evidence type="ECO:0000256" key="4">
    <source>
        <dbReference type="ARBA" id="ARBA00022759"/>
    </source>
</evidence>
<feature type="domain" description="Murine leukemia virus integrase C-terminal" evidence="6">
    <location>
        <begin position="32"/>
        <end position="85"/>
    </location>
</feature>
<evidence type="ECO:0000313" key="7">
    <source>
        <dbReference type="Ensembl" id="ENSCMMP00000016334.1"/>
    </source>
</evidence>
<dbReference type="InterPro" id="IPR040643">
    <property type="entry name" value="MLVIN_C"/>
</dbReference>
<evidence type="ECO:0000259" key="6">
    <source>
        <dbReference type="Pfam" id="PF18697"/>
    </source>
</evidence>
<keyword evidence="8" id="KW-1185">Reference proteome</keyword>
<dbReference type="Proteomes" id="UP000694556">
    <property type="component" value="Chromosome 1"/>
</dbReference>
<organism evidence="7 8">
    <name type="scientific">Cairina moschata</name>
    <name type="common">Muscovy duck</name>
    <dbReference type="NCBI Taxonomy" id="8855"/>
    <lineage>
        <taxon>Eukaryota</taxon>
        <taxon>Metazoa</taxon>
        <taxon>Chordata</taxon>
        <taxon>Craniata</taxon>
        <taxon>Vertebrata</taxon>
        <taxon>Euteleostomi</taxon>
        <taxon>Archelosauria</taxon>
        <taxon>Archosauria</taxon>
        <taxon>Dinosauria</taxon>
        <taxon>Saurischia</taxon>
        <taxon>Theropoda</taxon>
        <taxon>Coelurosauria</taxon>
        <taxon>Aves</taxon>
        <taxon>Neognathae</taxon>
        <taxon>Galloanserae</taxon>
        <taxon>Anseriformes</taxon>
        <taxon>Anatidae</taxon>
        <taxon>Anatinae</taxon>
        <taxon>Cairina</taxon>
    </lineage>
</organism>
<proteinExistence type="predicted"/>
<keyword evidence="4" id="KW-0255">Endonuclease</keyword>
<dbReference type="GO" id="GO:0016779">
    <property type="term" value="F:nucleotidyltransferase activity"/>
    <property type="evidence" value="ECO:0007669"/>
    <property type="project" value="UniProtKB-KW"/>
</dbReference>
<dbReference type="GO" id="GO:0004519">
    <property type="term" value="F:endonuclease activity"/>
    <property type="evidence" value="ECO:0007669"/>
    <property type="project" value="UniProtKB-KW"/>
</dbReference>
<reference evidence="7" key="3">
    <citation type="submission" date="2025-09" db="UniProtKB">
        <authorList>
            <consortium name="Ensembl"/>
        </authorList>
    </citation>
    <scope>IDENTIFICATION</scope>
</reference>
<keyword evidence="1" id="KW-0808">Transferase</keyword>
<keyword evidence="5" id="KW-0378">Hydrolase</keyword>
<dbReference type="Gene3D" id="2.30.30.850">
    <property type="match status" value="1"/>
</dbReference>
<accession>A0A8C3C5I1</accession>
<reference evidence="7" key="2">
    <citation type="submission" date="2025-08" db="UniProtKB">
        <authorList>
            <consortium name="Ensembl"/>
        </authorList>
    </citation>
    <scope>IDENTIFICATION</scope>
</reference>
<dbReference type="Pfam" id="PF18697">
    <property type="entry name" value="MLVIN_C"/>
    <property type="match status" value="1"/>
</dbReference>
<evidence type="ECO:0000256" key="5">
    <source>
        <dbReference type="ARBA" id="ARBA00022801"/>
    </source>
</evidence>
<keyword evidence="2" id="KW-0548">Nucleotidyltransferase</keyword>
<evidence type="ECO:0000256" key="3">
    <source>
        <dbReference type="ARBA" id="ARBA00022722"/>
    </source>
</evidence>
<reference evidence="7" key="1">
    <citation type="submission" date="2018-09" db="EMBL/GenBank/DDBJ databases">
        <title>Common duck and Muscovy duck high density SNP chip.</title>
        <authorList>
            <person name="Vignal A."/>
            <person name="Thebault N."/>
            <person name="Warren W.C."/>
        </authorList>
    </citation>
    <scope>NUCLEOTIDE SEQUENCE [LARGE SCALE GENOMIC DNA]</scope>
</reference>
<evidence type="ECO:0000256" key="1">
    <source>
        <dbReference type="ARBA" id="ARBA00022679"/>
    </source>
</evidence>
<keyword evidence="3" id="KW-0540">Nuclease</keyword>
<protein>
    <recommendedName>
        <fullName evidence="6">Murine leukemia virus integrase C-terminal domain-containing protein</fullName>
    </recommendedName>
</protein>
<name>A0A8C3C5I1_CAIMO</name>
<evidence type="ECO:0000313" key="8">
    <source>
        <dbReference type="Proteomes" id="UP000694556"/>
    </source>
</evidence>
<dbReference type="AlphaFoldDB" id="A0A8C3C5I1"/>
<evidence type="ECO:0000256" key="2">
    <source>
        <dbReference type="ARBA" id="ARBA00022695"/>
    </source>
</evidence>
<dbReference type="Ensembl" id="ENSCMMT00000017954.1">
    <property type="protein sequence ID" value="ENSCMMP00000016334.1"/>
    <property type="gene ID" value="ENSCMMG00000010379.1"/>
</dbReference>